<feature type="signal peptide" evidence="1">
    <location>
        <begin position="1"/>
        <end position="22"/>
    </location>
</feature>
<dbReference type="EMBL" id="CP036298">
    <property type="protein sequence ID" value="QDV25857.1"/>
    <property type="molecule type" value="Genomic_DNA"/>
</dbReference>
<keyword evidence="1" id="KW-0732">Signal</keyword>
<name>A0A518GBD7_9BACT</name>
<reference evidence="2 3" key="1">
    <citation type="submission" date="2019-02" db="EMBL/GenBank/DDBJ databases">
        <title>Deep-cultivation of Planctomycetes and their phenomic and genomic characterization uncovers novel biology.</title>
        <authorList>
            <person name="Wiegand S."/>
            <person name="Jogler M."/>
            <person name="Boedeker C."/>
            <person name="Pinto D."/>
            <person name="Vollmers J."/>
            <person name="Rivas-Marin E."/>
            <person name="Kohn T."/>
            <person name="Peeters S.H."/>
            <person name="Heuer A."/>
            <person name="Rast P."/>
            <person name="Oberbeckmann S."/>
            <person name="Bunk B."/>
            <person name="Jeske O."/>
            <person name="Meyerdierks A."/>
            <person name="Storesund J.E."/>
            <person name="Kallscheuer N."/>
            <person name="Luecker S."/>
            <person name="Lage O.M."/>
            <person name="Pohl T."/>
            <person name="Merkel B.J."/>
            <person name="Hornburger P."/>
            <person name="Mueller R.-W."/>
            <person name="Bruemmer F."/>
            <person name="Labrenz M."/>
            <person name="Spormann A.M."/>
            <person name="Op den Camp H."/>
            <person name="Overmann J."/>
            <person name="Amann R."/>
            <person name="Jetten M.S.M."/>
            <person name="Mascher T."/>
            <person name="Medema M.H."/>
            <person name="Devos D.P."/>
            <person name="Kaster A.-K."/>
            <person name="Ovreas L."/>
            <person name="Rohde M."/>
            <person name="Galperin M.Y."/>
            <person name="Jogler C."/>
        </authorList>
    </citation>
    <scope>NUCLEOTIDE SEQUENCE [LARGE SCALE GENOMIC DNA]</scope>
    <source>
        <strain evidence="2 3">Q31a</strain>
    </source>
</reference>
<gene>
    <name evidence="2" type="ORF">Q31a_41850</name>
</gene>
<dbReference type="KEGG" id="ahel:Q31a_41850"/>
<dbReference type="OrthoDB" id="288793at2"/>
<proteinExistence type="predicted"/>
<feature type="chain" id="PRO_5021710761" evidence="1">
    <location>
        <begin position="23"/>
        <end position="155"/>
    </location>
</feature>
<dbReference type="RefSeq" id="WP_145081505.1">
    <property type="nucleotide sequence ID" value="NZ_CP036298.1"/>
</dbReference>
<protein>
    <submittedName>
        <fullName evidence="2">Uncharacterized protein</fullName>
    </submittedName>
</protein>
<sequence length="155" mass="17289" precursor="true">MTLKHCAYCASVVLLFASAVRAEKIDMSPSQLQSTATDTVIADVVAIYDREETVGDWRYTRYVAEISIDAVDKGESLRKGQLAYVRYWNRKWIGAGQIPPSTSGHRGLPSTGDTVRIYLSRNSYDGFTKDNNDGGYNVIGANGFEIMKKESKEHR</sequence>
<dbReference type="Proteomes" id="UP000318017">
    <property type="component" value="Chromosome"/>
</dbReference>
<keyword evidence="3" id="KW-1185">Reference proteome</keyword>
<accession>A0A518GBD7</accession>
<dbReference type="AlphaFoldDB" id="A0A518GBD7"/>
<evidence type="ECO:0000313" key="2">
    <source>
        <dbReference type="EMBL" id="QDV25857.1"/>
    </source>
</evidence>
<evidence type="ECO:0000313" key="3">
    <source>
        <dbReference type="Proteomes" id="UP000318017"/>
    </source>
</evidence>
<evidence type="ECO:0000256" key="1">
    <source>
        <dbReference type="SAM" id="SignalP"/>
    </source>
</evidence>
<organism evidence="2 3">
    <name type="scientific">Aureliella helgolandensis</name>
    <dbReference type="NCBI Taxonomy" id="2527968"/>
    <lineage>
        <taxon>Bacteria</taxon>
        <taxon>Pseudomonadati</taxon>
        <taxon>Planctomycetota</taxon>
        <taxon>Planctomycetia</taxon>
        <taxon>Pirellulales</taxon>
        <taxon>Pirellulaceae</taxon>
        <taxon>Aureliella</taxon>
    </lineage>
</organism>